<dbReference type="EMBL" id="AP022607">
    <property type="protein sequence ID" value="BBZ15227.1"/>
    <property type="molecule type" value="Genomic_DNA"/>
</dbReference>
<geneLocation type="plasmid" evidence="4 7">
    <name>pJCM12687</name>
</geneLocation>
<dbReference type="EMBL" id="MVHM01000012">
    <property type="protein sequence ID" value="ORA35506.1"/>
    <property type="molecule type" value="Genomic_DNA"/>
</dbReference>
<feature type="domain" description="Luciferase-like" evidence="3">
    <location>
        <begin position="44"/>
        <end position="342"/>
    </location>
</feature>
<protein>
    <submittedName>
        <fullName evidence="5">Luciferase</fullName>
    </submittedName>
    <submittedName>
        <fullName evidence="4">Monooxygenase</fullName>
    </submittedName>
</protein>
<name>A0A7I7WE43_9MYCO</name>
<accession>A0A7I7WE43</accession>
<dbReference type="Proteomes" id="UP000467379">
    <property type="component" value="Plasmid pJCM12687"/>
</dbReference>
<gene>
    <name evidence="5" type="ORF">BST20_18160</name>
    <name evidence="4" type="ORF">MBRA_54220</name>
</gene>
<dbReference type="Proteomes" id="UP000192441">
    <property type="component" value="Unassembled WGS sequence"/>
</dbReference>
<dbReference type="PANTHER" id="PTHR30137">
    <property type="entry name" value="LUCIFERASE-LIKE MONOOXYGENASE"/>
    <property type="match status" value="1"/>
</dbReference>
<dbReference type="GO" id="GO:0005829">
    <property type="term" value="C:cytosol"/>
    <property type="evidence" value="ECO:0007669"/>
    <property type="project" value="TreeGrafter"/>
</dbReference>
<dbReference type="InterPro" id="IPR036661">
    <property type="entry name" value="Luciferase-like_sf"/>
</dbReference>
<dbReference type="OrthoDB" id="5241801at2"/>
<dbReference type="Pfam" id="PF00296">
    <property type="entry name" value="Bac_luciferase"/>
    <property type="match status" value="1"/>
</dbReference>
<evidence type="ECO:0000313" key="5">
    <source>
        <dbReference type="EMBL" id="ORA35506.1"/>
    </source>
</evidence>
<evidence type="ECO:0000256" key="2">
    <source>
        <dbReference type="ARBA" id="ARBA00023033"/>
    </source>
</evidence>
<reference evidence="4" key="3">
    <citation type="submission" date="2020-02" db="EMBL/GenBank/DDBJ databases">
        <authorList>
            <person name="Matsumoto Y."/>
            <person name="Kinjo T."/>
            <person name="Motooka D."/>
            <person name="Nabeya D."/>
            <person name="Jung N."/>
            <person name="Uechi K."/>
            <person name="Horii T."/>
            <person name="Iida T."/>
            <person name="Fujita J."/>
            <person name="Nakamura S."/>
        </authorList>
    </citation>
    <scope>NUCLEOTIDE SEQUENCE</scope>
    <source>
        <strain evidence="4">JCM 12687</strain>
        <plasmid evidence="4">pJCM12687</plasmid>
    </source>
</reference>
<evidence type="ECO:0000313" key="7">
    <source>
        <dbReference type="Proteomes" id="UP000467379"/>
    </source>
</evidence>
<keyword evidence="1" id="KW-0560">Oxidoreductase</keyword>
<dbReference type="SUPFAM" id="SSF51679">
    <property type="entry name" value="Bacterial luciferase-like"/>
    <property type="match status" value="1"/>
</dbReference>
<reference evidence="4 7" key="2">
    <citation type="journal article" date="2019" name="Emerg. Microbes Infect.">
        <title>Comprehensive subspecies identification of 175 nontuberculous mycobacteria species based on 7547 genomic profiles.</title>
        <authorList>
            <person name="Matsumoto Y."/>
            <person name="Kinjo T."/>
            <person name="Motooka D."/>
            <person name="Nabeya D."/>
            <person name="Jung N."/>
            <person name="Uechi K."/>
            <person name="Horii T."/>
            <person name="Iida T."/>
            <person name="Fujita J."/>
            <person name="Nakamura S."/>
        </authorList>
    </citation>
    <scope>NUCLEOTIDE SEQUENCE [LARGE SCALE GENOMIC DNA]</scope>
    <source>
        <strain evidence="4 7">JCM 12687</strain>
        <plasmid evidence="4">pJCM12687</plasmid>
    </source>
</reference>
<evidence type="ECO:0000256" key="1">
    <source>
        <dbReference type="ARBA" id="ARBA00023002"/>
    </source>
</evidence>
<reference evidence="5 6" key="1">
    <citation type="submission" date="2016-12" db="EMBL/GenBank/DDBJ databases">
        <title>The new phylogeny of genus Mycobacterium.</title>
        <authorList>
            <person name="Tortoli E."/>
            <person name="Trovato A."/>
            <person name="Cirillo D.M."/>
        </authorList>
    </citation>
    <scope>NUCLEOTIDE SEQUENCE [LARGE SCALE GENOMIC DNA]</scope>
    <source>
        <strain evidence="5 6">DSM 44624</strain>
    </source>
</reference>
<dbReference type="GO" id="GO:0016705">
    <property type="term" value="F:oxidoreductase activity, acting on paired donors, with incorporation or reduction of molecular oxygen"/>
    <property type="evidence" value="ECO:0007669"/>
    <property type="project" value="InterPro"/>
</dbReference>
<evidence type="ECO:0000313" key="6">
    <source>
        <dbReference type="Proteomes" id="UP000192441"/>
    </source>
</evidence>
<dbReference type="InterPro" id="IPR011251">
    <property type="entry name" value="Luciferase-like_dom"/>
</dbReference>
<evidence type="ECO:0000313" key="4">
    <source>
        <dbReference type="EMBL" id="BBZ15227.1"/>
    </source>
</evidence>
<dbReference type="AlphaFoldDB" id="A0A7I7WE43"/>
<evidence type="ECO:0000259" key="3">
    <source>
        <dbReference type="Pfam" id="PF00296"/>
    </source>
</evidence>
<keyword evidence="4" id="KW-0614">Plasmid</keyword>
<dbReference type="GO" id="GO:0004497">
    <property type="term" value="F:monooxygenase activity"/>
    <property type="evidence" value="ECO:0007669"/>
    <property type="project" value="UniProtKB-KW"/>
</dbReference>
<dbReference type="RefSeq" id="WP_083132780.1">
    <property type="nucleotide sequence ID" value="NZ_AP022607.1"/>
</dbReference>
<organism evidence="5 6">
    <name type="scientific">Mycobacterium branderi</name>
    <dbReference type="NCBI Taxonomy" id="43348"/>
    <lineage>
        <taxon>Bacteria</taxon>
        <taxon>Bacillati</taxon>
        <taxon>Actinomycetota</taxon>
        <taxon>Actinomycetes</taxon>
        <taxon>Mycobacteriales</taxon>
        <taxon>Mycobacteriaceae</taxon>
        <taxon>Mycobacterium</taxon>
    </lineage>
</organism>
<sequence>MKTIWFHMQGYRDLPDDFAQRYESSWVTVPNRELCDPEQVHKYINWNLDELEYADDLGFDGIGTNEHHSNIYGFPMPLITAATLARRKSDAAICILGSTLATTTPVRVAEEMAWVDCMSGGRLVAGMPVGIPMDTCGVAGLPPTHVRPRWYEGMELIRQAWTRPGPFPFNGRFNKVRYVNPWPVPLQKPHPPMWLLGGGSLETYDYAAKYDLPYNYLSFQGAKIAKAQMDGFWEVIEKAGLDDNPYRAGFAQFLAVADTDSEAERLYGKHIENFFNKAWHIPPHYIMVPGYMSKKSLAAIAEKAGDVNAFAKLETSYAHAIESGSVIAGSPDTVAERLIQAAKDLRIGHLIALMQIQSMPTELTKHSTKLYAEKVMPRLRELWPDYEDRWWPTGATRNQSAATALATKEAK</sequence>
<dbReference type="InterPro" id="IPR050766">
    <property type="entry name" value="Bact_Lucif_Oxidored"/>
</dbReference>
<keyword evidence="7" id="KW-1185">Reference proteome</keyword>
<dbReference type="PANTHER" id="PTHR30137:SF8">
    <property type="entry name" value="BLR5498 PROTEIN"/>
    <property type="match status" value="1"/>
</dbReference>
<keyword evidence="2 4" id="KW-0503">Monooxygenase</keyword>
<dbReference type="Gene3D" id="3.20.20.30">
    <property type="entry name" value="Luciferase-like domain"/>
    <property type="match status" value="1"/>
</dbReference>
<proteinExistence type="predicted"/>